<evidence type="ECO:0000313" key="2">
    <source>
        <dbReference type="Proteomes" id="UP001500266"/>
    </source>
</evidence>
<keyword evidence="2" id="KW-1185">Reference proteome</keyword>
<protein>
    <submittedName>
        <fullName evidence="1">Uncharacterized protein</fullName>
    </submittedName>
</protein>
<gene>
    <name evidence="1" type="ORF">GCM10022416_58630</name>
</gene>
<comment type="caution">
    <text evidence="1">The sequence shown here is derived from an EMBL/GenBank/DDBJ whole genome shotgun (WGS) entry which is preliminary data.</text>
</comment>
<proteinExistence type="predicted"/>
<accession>A0ABP7ZIN0</accession>
<dbReference type="EMBL" id="BAABDO010000151">
    <property type="protein sequence ID" value="GAA4157141.1"/>
    <property type="molecule type" value="Genomic_DNA"/>
</dbReference>
<evidence type="ECO:0000313" key="1">
    <source>
        <dbReference type="EMBL" id="GAA4157141.1"/>
    </source>
</evidence>
<dbReference type="Proteomes" id="UP001500266">
    <property type="component" value="Unassembled WGS sequence"/>
</dbReference>
<name>A0ABP7ZIN0_9ACTN</name>
<sequence>MGQREQSAQQLDVRLHSAVVEGVDVERFPRSHTLTRDAHRNDPHHYRRQPHGGHEVFQLLAVHVRRGVLVSQHRLLQQEHPTRPGPVQVPLPLHAGGDGVGDVVDLQAPVAAHTTQNLGHVSLGLQQRGDDLVLVEQFRADV</sequence>
<organism evidence="1 2">
    <name type="scientific">Actinomadura keratinilytica</name>
    <dbReference type="NCBI Taxonomy" id="547461"/>
    <lineage>
        <taxon>Bacteria</taxon>
        <taxon>Bacillati</taxon>
        <taxon>Actinomycetota</taxon>
        <taxon>Actinomycetes</taxon>
        <taxon>Streptosporangiales</taxon>
        <taxon>Thermomonosporaceae</taxon>
        <taxon>Actinomadura</taxon>
    </lineage>
</organism>
<reference evidence="2" key="1">
    <citation type="journal article" date="2019" name="Int. J. Syst. Evol. Microbiol.">
        <title>The Global Catalogue of Microorganisms (GCM) 10K type strain sequencing project: providing services to taxonomists for standard genome sequencing and annotation.</title>
        <authorList>
            <consortium name="The Broad Institute Genomics Platform"/>
            <consortium name="The Broad Institute Genome Sequencing Center for Infectious Disease"/>
            <person name="Wu L."/>
            <person name="Ma J."/>
        </authorList>
    </citation>
    <scope>NUCLEOTIDE SEQUENCE [LARGE SCALE GENOMIC DNA]</scope>
    <source>
        <strain evidence="2">JCM 17316</strain>
    </source>
</reference>